<accession>F8PLH8</accession>
<dbReference type="InterPro" id="IPR009027">
    <property type="entry name" value="Ribosomal_bL9/RNase_H1_N"/>
</dbReference>
<dbReference type="InterPro" id="IPR011320">
    <property type="entry name" value="RNase_H1_N"/>
</dbReference>
<evidence type="ECO:0000313" key="2">
    <source>
        <dbReference type="EMBL" id="EGO02460.1"/>
    </source>
</evidence>
<dbReference type="Pfam" id="PF01693">
    <property type="entry name" value="Cauli_VI"/>
    <property type="match status" value="1"/>
</dbReference>
<dbReference type="AlphaFoldDB" id="F8PLH8"/>
<evidence type="ECO:0000313" key="3">
    <source>
        <dbReference type="Proteomes" id="UP000008063"/>
    </source>
</evidence>
<sequence>MAQAAMRGVFEGKRGIISPVILSLVTPSSTTLTLSAILFSPVIYSHVFASTSRSVHARLKVEGYFVISVGQEVEIFYTWHDVALQILGISGNIHKQYETFQEALSSYTVHYNAEEVSA</sequence>
<feature type="domain" description="Ribonuclease H1 N-terminal" evidence="1">
    <location>
        <begin position="64"/>
        <end position="103"/>
    </location>
</feature>
<dbReference type="SUPFAM" id="SSF55658">
    <property type="entry name" value="L9 N-domain-like"/>
    <property type="match status" value="1"/>
</dbReference>
<dbReference type="STRING" id="936435.F8PLH8"/>
<dbReference type="HOGENOM" id="CLU_167746_0_0_1"/>
<reference evidence="3" key="1">
    <citation type="journal article" date="2011" name="Science">
        <title>The plant cell wall-decomposing machinery underlies the functional diversity of forest fungi.</title>
        <authorList>
            <person name="Eastwood D.C."/>
            <person name="Floudas D."/>
            <person name="Binder M."/>
            <person name="Majcherczyk A."/>
            <person name="Schneider P."/>
            <person name="Aerts A."/>
            <person name="Asiegbu F.O."/>
            <person name="Baker S.E."/>
            <person name="Barry K."/>
            <person name="Bendiksby M."/>
            <person name="Blumentritt M."/>
            <person name="Coutinho P.M."/>
            <person name="Cullen D."/>
            <person name="de Vries R.P."/>
            <person name="Gathman A."/>
            <person name="Goodell B."/>
            <person name="Henrissat B."/>
            <person name="Ihrmark K."/>
            <person name="Kauserud H."/>
            <person name="Kohler A."/>
            <person name="LaButti K."/>
            <person name="Lapidus A."/>
            <person name="Lavin J.L."/>
            <person name="Lee Y.-H."/>
            <person name="Lindquist E."/>
            <person name="Lilly W."/>
            <person name="Lucas S."/>
            <person name="Morin E."/>
            <person name="Murat C."/>
            <person name="Oguiza J.A."/>
            <person name="Park J."/>
            <person name="Pisabarro A.G."/>
            <person name="Riley R."/>
            <person name="Rosling A."/>
            <person name="Salamov A."/>
            <person name="Schmidt O."/>
            <person name="Schmutz J."/>
            <person name="Skrede I."/>
            <person name="Stenlid J."/>
            <person name="Wiebenga A."/>
            <person name="Xie X."/>
            <person name="Kuees U."/>
            <person name="Hibbett D.S."/>
            <person name="Hoffmeister D."/>
            <person name="Hoegberg N."/>
            <person name="Martin F."/>
            <person name="Grigoriev I.V."/>
            <person name="Watkinson S.C."/>
        </authorList>
    </citation>
    <scope>NUCLEOTIDE SEQUENCE [LARGE SCALE GENOMIC DNA]</scope>
    <source>
        <strain evidence="3">strain S7.3</strain>
    </source>
</reference>
<protein>
    <recommendedName>
        <fullName evidence="1">Ribonuclease H1 N-terminal domain-containing protein</fullName>
    </recommendedName>
</protein>
<dbReference type="OrthoDB" id="2676387at2759"/>
<dbReference type="Gene3D" id="3.40.970.10">
    <property type="entry name" value="Ribonuclease H1, N-terminal domain"/>
    <property type="match status" value="1"/>
</dbReference>
<evidence type="ECO:0000259" key="1">
    <source>
        <dbReference type="Pfam" id="PF01693"/>
    </source>
</evidence>
<name>F8PLH8_SERL3</name>
<dbReference type="InterPro" id="IPR037056">
    <property type="entry name" value="RNase_H1_N_sf"/>
</dbReference>
<organism evidence="3">
    <name type="scientific">Serpula lacrymans var. lacrymans (strain S7.3)</name>
    <name type="common">Dry rot fungus</name>
    <dbReference type="NCBI Taxonomy" id="936435"/>
    <lineage>
        <taxon>Eukaryota</taxon>
        <taxon>Fungi</taxon>
        <taxon>Dikarya</taxon>
        <taxon>Basidiomycota</taxon>
        <taxon>Agaricomycotina</taxon>
        <taxon>Agaricomycetes</taxon>
        <taxon>Agaricomycetidae</taxon>
        <taxon>Boletales</taxon>
        <taxon>Coniophorineae</taxon>
        <taxon>Serpulaceae</taxon>
        <taxon>Serpula</taxon>
    </lineage>
</organism>
<keyword evidence="3" id="KW-1185">Reference proteome</keyword>
<dbReference type="EMBL" id="GL945476">
    <property type="protein sequence ID" value="EGO02460.1"/>
    <property type="molecule type" value="Genomic_DNA"/>
</dbReference>
<proteinExistence type="predicted"/>
<gene>
    <name evidence="2" type="ORF">SERLA73DRAFT_69964</name>
</gene>
<dbReference type="InParanoid" id="F8PLH8"/>
<dbReference type="Proteomes" id="UP000008063">
    <property type="component" value="Unassembled WGS sequence"/>
</dbReference>